<feature type="repeat" description="TPR" evidence="3">
    <location>
        <begin position="206"/>
        <end position="239"/>
    </location>
</feature>
<dbReference type="InterPro" id="IPR050498">
    <property type="entry name" value="Ycf3"/>
</dbReference>
<feature type="repeat" description="TPR" evidence="3">
    <location>
        <begin position="274"/>
        <end position="307"/>
    </location>
</feature>
<evidence type="ECO:0000313" key="6">
    <source>
        <dbReference type="EMBL" id="GAK53506.1"/>
    </source>
</evidence>
<dbReference type="HOGENOM" id="CLU_635633_0_0_0"/>
<dbReference type="SMART" id="SM00028">
    <property type="entry name" value="TPR"/>
    <property type="match status" value="6"/>
</dbReference>
<dbReference type="PANTHER" id="PTHR44858:SF1">
    <property type="entry name" value="UDP-N-ACETYLGLUCOSAMINE--PEPTIDE N-ACETYLGLUCOSAMINYLTRANSFERASE SPINDLY-RELATED"/>
    <property type="match status" value="1"/>
</dbReference>
<dbReference type="PROSITE" id="PS50293">
    <property type="entry name" value="TPR_REGION"/>
    <property type="match status" value="2"/>
</dbReference>
<organism evidence="6">
    <name type="scientific">Candidatus Moduliflexus flocculans</name>
    <dbReference type="NCBI Taxonomy" id="1499966"/>
    <lineage>
        <taxon>Bacteria</taxon>
        <taxon>Candidatus Moduliflexota</taxon>
        <taxon>Candidatus Moduliflexia</taxon>
        <taxon>Candidatus Moduliflexales</taxon>
        <taxon>Candidatus Moduliflexaceae</taxon>
    </lineage>
</organism>
<proteinExistence type="predicted"/>
<dbReference type="PROSITE" id="PS50005">
    <property type="entry name" value="TPR"/>
    <property type="match status" value="4"/>
</dbReference>
<reference evidence="6" key="1">
    <citation type="journal article" date="2015" name="PeerJ">
        <title>First genomic representation of candidate bacterial phylum KSB3 points to enhanced environmental sensing as a trigger of wastewater bulking.</title>
        <authorList>
            <person name="Sekiguchi Y."/>
            <person name="Ohashi A."/>
            <person name="Parks D.H."/>
            <person name="Yamauchi T."/>
            <person name="Tyson G.W."/>
            <person name="Hugenholtz P."/>
        </authorList>
    </citation>
    <scope>NUCLEOTIDE SEQUENCE [LARGE SCALE GENOMIC DNA]</scope>
</reference>
<dbReference type="AlphaFoldDB" id="A0A0S6W4R3"/>
<accession>A0A0S6W4R3</accession>
<feature type="transmembrane region" description="Helical" evidence="5">
    <location>
        <begin position="6"/>
        <end position="28"/>
    </location>
</feature>
<dbReference type="InterPro" id="IPR019734">
    <property type="entry name" value="TPR_rpt"/>
</dbReference>
<dbReference type="Pfam" id="PF00515">
    <property type="entry name" value="TPR_1"/>
    <property type="match status" value="1"/>
</dbReference>
<protein>
    <submittedName>
        <fullName evidence="6">Tfp pilus assembly protein PilF</fullName>
    </submittedName>
</protein>
<dbReference type="EMBL" id="DF820459">
    <property type="protein sequence ID" value="GAK53506.1"/>
    <property type="molecule type" value="Genomic_DNA"/>
</dbReference>
<keyword evidence="1" id="KW-0677">Repeat</keyword>
<keyword evidence="5" id="KW-1133">Transmembrane helix</keyword>
<evidence type="ECO:0000256" key="5">
    <source>
        <dbReference type="SAM" id="Phobius"/>
    </source>
</evidence>
<name>A0A0S6W4R3_9BACT</name>
<feature type="repeat" description="TPR" evidence="3">
    <location>
        <begin position="240"/>
        <end position="273"/>
    </location>
</feature>
<feature type="compositionally biased region" description="Polar residues" evidence="4">
    <location>
        <begin position="49"/>
        <end position="59"/>
    </location>
</feature>
<evidence type="ECO:0000256" key="3">
    <source>
        <dbReference type="PROSITE-ProRule" id="PRU00339"/>
    </source>
</evidence>
<evidence type="ECO:0000256" key="4">
    <source>
        <dbReference type="SAM" id="MobiDB-lite"/>
    </source>
</evidence>
<gene>
    <name evidence="6" type="ORF">U14_04771</name>
</gene>
<evidence type="ECO:0000256" key="2">
    <source>
        <dbReference type="ARBA" id="ARBA00022803"/>
    </source>
</evidence>
<dbReference type="Pfam" id="PF13181">
    <property type="entry name" value="TPR_8"/>
    <property type="match status" value="1"/>
</dbReference>
<dbReference type="Gene3D" id="1.25.40.10">
    <property type="entry name" value="Tetratricopeptide repeat domain"/>
    <property type="match status" value="2"/>
</dbReference>
<dbReference type="SUPFAM" id="SSF48452">
    <property type="entry name" value="TPR-like"/>
    <property type="match status" value="1"/>
</dbReference>
<evidence type="ECO:0000256" key="1">
    <source>
        <dbReference type="ARBA" id="ARBA00022737"/>
    </source>
</evidence>
<dbReference type="InterPro" id="IPR011990">
    <property type="entry name" value="TPR-like_helical_dom_sf"/>
</dbReference>
<dbReference type="PANTHER" id="PTHR44858">
    <property type="entry name" value="TETRATRICOPEPTIDE REPEAT PROTEIN 6"/>
    <property type="match status" value="1"/>
</dbReference>
<feature type="region of interest" description="Disordered" evidence="4">
    <location>
        <begin position="41"/>
        <end position="89"/>
    </location>
</feature>
<keyword evidence="5" id="KW-0472">Membrane</keyword>
<dbReference type="Pfam" id="PF13414">
    <property type="entry name" value="TPR_11"/>
    <property type="match status" value="1"/>
</dbReference>
<sequence>MLTLMFIFCMIYVLLGLIMMVSIEVLLIRKGMKAAAKSSVSQRGAAATATPSPQSQPNRKTSRVTAEPPSAQPEKPQLTALTPPERYPNVVEFPGRAKEKATADLYQEIRGKAPAQPAQEKSMLEIIQEIRGKNIAEGIDIASVNSDNSNDAESDDASQYETFAELEQEGDIQEPQAEMTPHDLGEEDAIIEQEHAREEEQESVSAEELLRAGIRYVKQGRLEEGIATLEQAVDAAPNRAETYFNLGIAYTLQERIPQATDAYQRAIELDPNYGKAFFNLGTLYLKQGKIDLAIAKLEQAVELLSDPMKALWNLYEAYRSKELFSKALFTLKQLIEIEPNDASLHNHLGICYVKLGDYTKAISSWKQAIALGAASQLIYYNLGKTYELCGQFPAATEQYHIFLERQGNEPEWEELVDEVQERLKNLGAHSL</sequence>
<feature type="repeat" description="TPR" evidence="3">
    <location>
        <begin position="342"/>
        <end position="375"/>
    </location>
</feature>
<keyword evidence="2 3" id="KW-0802">TPR repeat</keyword>
<evidence type="ECO:0000313" key="7">
    <source>
        <dbReference type="Proteomes" id="UP000030700"/>
    </source>
</evidence>
<dbReference type="STRING" id="1499966.U14_04771"/>
<dbReference type="Pfam" id="PF13432">
    <property type="entry name" value="TPR_16"/>
    <property type="match status" value="1"/>
</dbReference>
<keyword evidence="5" id="KW-0812">Transmembrane</keyword>
<dbReference type="Proteomes" id="UP000030700">
    <property type="component" value="Unassembled WGS sequence"/>
</dbReference>
<keyword evidence="7" id="KW-1185">Reference proteome</keyword>